<dbReference type="UniPathway" id="UPA00042">
    <property type="reaction ID" value="UER00497"/>
</dbReference>
<dbReference type="PROSITE" id="PS00395">
    <property type="entry name" value="ALANINE_RACEMASE"/>
    <property type="match status" value="1"/>
</dbReference>
<dbReference type="SUPFAM" id="SSF51419">
    <property type="entry name" value="PLP-binding barrel"/>
    <property type="match status" value="1"/>
</dbReference>
<dbReference type="InterPro" id="IPR011079">
    <property type="entry name" value="Ala_racemase_C"/>
</dbReference>
<dbReference type="InterPro" id="IPR029066">
    <property type="entry name" value="PLP-binding_barrel"/>
</dbReference>
<feature type="binding site" evidence="5 7">
    <location>
        <position position="315"/>
    </location>
    <ligand>
        <name>substrate</name>
    </ligand>
</feature>
<keyword evidence="3 5" id="KW-0663">Pyridoxal phosphate</keyword>
<dbReference type="Pfam" id="PF00842">
    <property type="entry name" value="Ala_racemase_C"/>
    <property type="match status" value="1"/>
</dbReference>
<evidence type="ECO:0000256" key="3">
    <source>
        <dbReference type="ARBA" id="ARBA00022898"/>
    </source>
</evidence>
<feature type="active site" description="Proton acceptor; specific for L-alanine" evidence="5">
    <location>
        <position position="267"/>
    </location>
</feature>
<dbReference type="EMBL" id="FNGA01000001">
    <property type="protein sequence ID" value="SDK33678.1"/>
    <property type="molecule type" value="Genomic_DNA"/>
</dbReference>
<dbReference type="Pfam" id="PF01168">
    <property type="entry name" value="Ala_racemase_N"/>
    <property type="match status" value="1"/>
</dbReference>
<accession>A0A1G9B2H7</accession>
<comment type="similarity">
    <text evidence="5">Belongs to the alanine racemase family.</text>
</comment>
<proteinExistence type="inferred from homology"/>
<dbReference type="GO" id="GO:0030632">
    <property type="term" value="P:D-alanine biosynthetic process"/>
    <property type="evidence" value="ECO:0007669"/>
    <property type="project" value="UniProtKB-UniRule"/>
</dbReference>
<sequence length="374" mass="40374">MAIRYNTFEVGVDLRAIRHNYRILCEKGSNVYGVIKADAYGHGMIEVARALESEGADTFAVGTVGEAVQLRRSGCEKRIISLLGPLNEADCLALAEDSIIPFVGCFDQLNMLVSVAEKHQLEIEISLKFETGMSRLGFSIDELAELIKTLKAGPQIRPVMASSHLATSDDPAYEGYVDKQAEKFMFILNTLESAGFKVEASLANSAGILKHDNVHFTAQRGGIALYGANPLSGTSWEDLGSRLKPAMQVRTKIAAVRELKKGQSISYGCTYTAQKDMKVAIVCAGYADGYSRGLSSKGAVCINGRRALIVGRVCMQLTAVDVSSIPDVKFGDTAYLLGGEGEGAISPDDLASWWGTITYEVFCLLGLNPKSYVE</sequence>
<dbReference type="Gene3D" id="3.20.20.10">
    <property type="entry name" value="Alanine racemase"/>
    <property type="match status" value="1"/>
</dbReference>
<dbReference type="InterPro" id="IPR001608">
    <property type="entry name" value="Ala_racemase_N"/>
</dbReference>
<dbReference type="OrthoDB" id="9813814at2"/>
<feature type="binding site" evidence="5 7">
    <location>
        <position position="135"/>
    </location>
    <ligand>
        <name>substrate</name>
    </ligand>
</feature>
<dbReference type="RefSeq" id="WP_092157237.1">
    <property type="nucleotide sequence ID" value="NZ_FNGA01000001.1"/>
</dbReference>
<dbReference type="PANTHER" id="PTHR30511:SF0">
    <property type="entry name" value="ALANINE RACEMASE, CATABOLIC-RELATED"/>
    <property type="match status" value="1"/>
</dbReference>
<feature type="domain" description="Alanine racemase C-terminal" evidence="8">
    <location>
        <begin position="246"/>
        <end position="373"/>
    </location>
</feature>
<dbReference type="HAMAP" id="MF_01201">
    <property type="entry name" value="Ala_racemase"/>
    <property type="match status" value="1"/>
</dbReference>
<dbReference type="STRING" id="246191.SAMN05660337_0127"/>
<dbReference type="InterPro" id="IPR000821">
    <property type="entry name" value="Ala_racemase"/>
</dbReference>
<dbReference type="Gene3D" id="2.40.37.10">
    <property type="entry name" value="Lyase, Ornithine Decarboxylase, Chain A, domain 1"/>
    <property type="match status" value="1"/>
</dbReference>
<evidence type="ECO:0000313" key="10">
    <source>
        <dbReference type="Proteomes" id="UP000199053"/>
    </source>
</evidence>
<dbReference type="FunFam" id="3.20.20.10:FF:000002">
    <property type="entry name" value="Alanine racemase"/>
    <property type="match status" value="1"/>
</dbReference>
<gene>
    <name evidence="9" type="ORF">SAMN05660337_0127</name>
</gene>
<keyword evidence="4 5" id="KW-0413">Isomerase</keyword>
<dbReference type="PRINTS" id="PR00992">
    <property type="entry name" value="ALARACEMASE"/>
</dbReference>
<dbReference type="AlphaFoldDB" id="A0A1G9B2H7"/>
<evidence type="ECO:0000256" key="5">
    <source>
        <dbReference type="HAMAP-Rule" id="MF_01201"/>
    </source>
</evidence>
<organism evidence="9 10">
    <name type="scientific">Maridesulfovibrio ferrireducens</name>
    <dbReference type="NCBI Taxonomy" id="246191"/>
    <lineage>
        <taxon>Bacteria</taxon>
        <taxon>Pseudomonadati</taxon>
        <taxon>Thermodesulfobacteriota</taxon>
        <taxon>Desulfovibrionia</taxon>
        <taxon>Desulfovibrionales</taxon>
        <taxon>Desulfovibrionaceae</taxon>
        <taxon>Maridesulfovibrio</taxon>
    </lineage>
</organism>
<comment type="pathway">
    <text evidence="5">Amino-acid biosynthesis; D-alanine biosynthesis; D-alanine from L-alanine: step 1/1.</text>
</comment>
<reference evidence="10" key="1">
    <citation type="submission" date="2016-10" db="EMBL/GenBank/DDBJ databases">
        <authorList>
            <person name="Varghese N."/>
            <person name="Submissions S."/>
        </authorList>
    </citation>
    <scope>NUCLEOTIDE SEQUENCE [LARGE SCALE GENOMIC DNA]</scope>
    <source>
        <strain evidence="10">DSM 16995</strain>
    </source>
</reference>
<comment type="catalytic activity">
    <reaction evidence="1 5">
        <text>L-alanine = D-alanine</text>
        <dbReference type="Rhea" id="RHEA:20249"/>
        <dbReference type="ChEBI" id="CHEBI:57416"/>
        <dbReference type="ChEBI" id="CHEBI:57972"/>
        <dbReference type="EC" id="5.1.1.1"/>
    </reaction>
</comment>
<keyword evidence="10" id="KW-1185">Reference proteome</keyword>
<comment type="cofactor">
    <cofactor evidence="2 5 6">
        <name>pyridoxal 5'-phosphate</name>
        <dbReference type="ChEBI" id="CHEBI:597326"/>
    </cofactor>
</comment>
<dbReference type="SMART" id="SM01005">
    <property type="entry name" value="Ala_racemase_C"/>
    <property type="match status" value="1"/>
</dbReference>
<evidence type="ECO:0000259" key="8">
    <source>
        <dbReference type="SMART" id="SM01005"/>
    </source>
</evidence>
<dbReference type="Proteomes" id="UP000199053">
    <property type="component" value="Unassembled WGS sequence"/>
</dbReference>
<evidence type="ECO:0000256" key="1">
    <source>
        <dbReference type="ARBA" id="ARBA00000316"/>
    </source>
</evidence>
<dbReference type="CDD" id="cd00430">
    <property type="entry name" value="PLPDE_III_AR"/>
    <property type="match status" value="1"/>
</dbReference>
<dbReference type="EC" id="5.1.1.1" evidence="5"/>
<dbReference type="SUPFAM" id="SSF50621">
    <property type="entry name" value="Alanine racemase C-terminal domain-like"/>
    <property type="match status" value="1"/>
</dbReference>
<dbReference type="InterPro" id="IPR020622">
    <property type="entry name" value="Ala_racemase_pyridoxalP-BS"/>
</dbReference>
<feature type="active site" description="Proton acceptor; specific for D-alanine" evidence="5">
    <location>
        <position position="36"/>
    </location>
</feature>
<dbReference type="GO" id="GO:0030170">
    <property type="term" value="F:pyridoxal phosphate binding"/>
    <property type="evidence" value="ECO:0007669"/>
    <property type="project" value="UniProtKB-UniRule"/>
</dbReference>
<dbReference type="InterPro" id="IPR009006">
    <property type="entry name" value="Ala_racemase/Decarboxylase_C"/>
</dbReference>
<feature type="modified residue" description="N6-(pyridoxal phosphate)lysine" evidence="5 6">
    <location>
        <position position="36"/>
    </location>
</feature>
<dbReference type="GO" id="GO:0005829">
    <property type="term" value="C:cytosol"/>
    <property type="evidence" value="ECO:0007669"/>
    <property type="project" value="TreeGrafter"/>
</dbReference>
<dbReference type="NCBIfam" id="TIGR00492">
    <property type="entry name" value="alr"/>
    <property type="match status" value="1"/>
</dbReference>
<comment type="function">
    <text evidence="5">Catalyzes the interconversion of L-alanine and D-alanine. May also act on other amino acids.</text>
</comment>
<name>A0A1G9B2H7_9BACT</name>
<evidence type="ECO:0000256" key="7">
    <source>
        <dbReference type="PIRSR" id="PIRSR600821-52"/>
    </source>
</evidence>
<dbReference type="GO" id="GO:0008784">
    <property type="term" value="F:alanine racemase activity"/>
    <property type="evidence" value="ECO:0007669"/>
    <property type="project" value="UniProtKB-UniRule"/>
</dbReference>
<dbReference type="PANTHER" id="PTHR30511">
    <property type="entry name" value="ALANINE RACEMASE"/>
    <property type="match status" value="1"/>
</dbReference>
<evidence type="ECO:0000313" key="9">
    <source>
        <dbReference type="EMBL" id="SDK33678.1"/>
    </source>
</evidence>
<protein>
    <recommendedName>
        <fullName evidence="5">Alanine racemase</fullName>
        <ecNumber evidence="5">5.1.1.1</ecNumber>
    </recommendedName>
</protein>
<evidence type="ECO:0000256" key="4">
    <source>
        <dbReference type="ARBA" id="ARBA00023235"/>
    </source>
</evidence>
<evidence type="ECO:0000256" key="6">
    <source>
        <dbReference type="PIRSR" id="PIRSR600821-50"/>
    </source>
</evidence>
<evidence type="ECO:0000256" key="2">
    <source>
        <dbReference type="ARBA" id="ARBA00001933"/>
    </source>
</evidence>